<evidence type="ECO:0000313" key="2">
    <source>
        <dbReference type="EMBL" id="TKR30151.1"/>
    </source>
</evidence>
<accession>A0A4U5JNQ4</accession>
<feature type="signal peptide" evidence="1">
    <location>
        <begin position="1"/>
        <end position="27"/>
    </location>
</feature>
<protein>
    <submittedName>
        <fullName evidence="2">Uncharacterized protein</fullName>
    </submittedName>
</protein>
<dbReference type="OrthoDB" id="6025105at2"/>
<organism evidence="2 3">
    <name type="scientific">Luteimonas gilva</name>
    <dbReference type="NCBI Taxonomy" id="2572684"/>
    <lineage>
        <taxon>Bacteria</taxon>
        <taxon>Pseudomonadati</taxon>
        <taxon>Pseudomonadota</taxon>
        <taxon>Gammaproteobacteria</taxon>
        <taxon>Lysobacterales</taxon>
        <taxon>Lysobacteraceae</taxon>
        <taxon>Luteimonas</taxon>
    </lineage>
</organism>
<sequence length="172" mass="16968">MRRPNTTLVLRACAALIGALLAPFASAQQAPAQEDPGFVIARTVNPRIAYRGIPTEDNPIKVRATTFPAHIFHGTLDNALGDALGDNELNGATGSGGLVLKATRDMLGTSAPIGAAGMGMAGVSAGGGTPLGMGATVGGSVRGATEGLGGTITGALSNAMSQTSVGVSRSTP</sequence>
<gene>
    <name evidence="2" type="ORF">FCE95_08370</name>
</gene>
<proteinExistence type="predicted"/>
<dbReference type="Proteomes" id="UP000308707">
    <property type="component" value="Unassembled WGS sequence"/>
</dbReference>
<name>A0A4U5JNQ4_9GAMM</name>
<dbReference type="AlphaFoldDB" id="A0A4U5JNQ4"/>
<evidence type="ECO:0000313" key="3">
    <source>
        <dbReference type="Proteomes" id="UP000308707"/>
    </source>
</evidence>
<comment type="caution">
    <text evidence="2">The sequence shown here is derived from an EMBL/GenBank/DDBJ whole genome shotgun (WGS) entry which is preliminary data.</text>
</comment>
<feature type="chain" id="PRO_5020805476" evidence="1">
    <location>
        <begin position="28"/>
        <end position="172"/>
    </location>
</feature>
<keyword evidence="1" id="KW-0732">Signal</keyword>
<keyword evidence="3" id="KW-1185">Reference proteome</keyword>
<evidence type="ECO:0000256" key="1">
    <source>
        <dbReference type="SAM" id="SignalP"/>
    </source>
</evidence>
<dbReference type="RefSeq" id="WP_137266580.1">
    <property type="nucleotide sequence ID" value="NZ_SZUA01000002.1"/>
</dbReference>
<dbReference type="EMBL" id="SZUA01000002">
    <property type="protein sequence ID" value="TKR30151.1"/>
    <property type="molecule type" value="Genomic_DNA"/>
</dbReference>
<reference evidence="2 3" key="1">
    <citation type="submission" date="2019-04" db="EMBL/GenBank/DDBJ databases">
        <title>Reference strain of H23.</title>
        <authorList>
            <person name="Luo X."/>
        </authorList>
    </citation>
    <scope>NUCLEOTIDE SEQUENCE [LARGE SCALE GENOMIC DNA]</scope>
    <source>
        <strain evidence="2 3">H23</strain>
    </source>
</reference>